<evidence type="ECO:0000313" key="1">
    <source>
        <dbReference type="EMBL" id="SOQ38310.1"/>
    </source>
</evidence>
<organism evidence="1">
    <name type="scientific">Spodoptera frugiperda</name>
    <name type="common">Fall armyworm</name>
    <dbReference type="NCBI Taxonomy" id="7108"/>
    <lineage>
        <taxon>Eukaryota</taxon>
        <taxon>Metazoa</taxon>
        <taxon>Ecdysozoa</taxon>
        <taxon>Arthropoda</taxon>
        <taxon>Hexapoda</taxon>
        <taxon>Insecta</taxon>
        <taxon>Pterygota</taxon>
        <taxon>Neoptera</taxon>
        <taxon>Endopterygota</taxon>
        <taxon>Lepidoptera</taxon>
        <taxon>Glossata</taxon>
        <taxon>Ditrysia</taxon>
        <taxon>Noctuoidea</taxon>
        <taxon>Noctuidae</taxon>
        <taxon>Amphipyrinae</taxon>
        <taxon>Spodoptera</taxon>
    </lineage>
</organism>
<sequence>MIGGSPTQPQQRSIAHLWWKSTLKLKSSIIVHKPASYASHATDFMWSCIETHTTASTDPHRTNRIISNAYMRCVLMTFVKEHCCMVSVKRTVPNISLDDSGKNGGCQKYFILSYL</sequence>
<name>A0A2H1VBT5_SPOFR</name>
<dbReference type="EMBL" id="ODYU01001719">
    <property type="protein sequence ID" value="SOQ38310.1"/>
    <property type="molecule type" value="Genomic_DNA"/>
</dbReference>
<proteinExistence type="predicted"/>
<dbReference type="AlphaFoldDB" id="A0A2H1VBT5"/>
<gene>
    <name evidence="1" type="ORF">SFRICE_023750</name>
</gene>
<accession>A0A2H1VBT5</accession>
<protein>
    <submittedName>
        <fullName evidence="1">SFRICE_023750</fullName>
    </submittedName>
</protein>
<reference evidence="1" key="1">
    <citation type="submission" date="2016-07" db="EMBL/GenBank/DDBJ databases">
        <authorList>
            <person name="Bretaudeau A."/>
        </authorList>
    </citation>
    <scope>NUCLEOTIDE SEQUENCE</scope>
    <source>
        <strain evidence="1">Rice</strain>
        <tissue evidence="1">Whole body</tissue>
    </source>
</reference>